<sequence>MTINFNNQAYFDTSELQNMEGQGKNSQALDGASDQFEALFLQMMLKSMQKTNETLEKGSMFSSQNQQLYQGMYDNQLAFEMSQQHGLGLSEMLVKQLGGDVSKVVRTGDFVNGNSKNKV</sequence>
<keyword evidence="5" id="KW-1185">Reference proteome</keyword>
<dbReference type="InterPro" id="IPR019301">
    <property type="entry name" value="Flagellar_prot_FlgJ_N"/>
</dbReference>
<accession>A0ABN8E3V0</accession>
<evidence type="ECO:0000313" key="4">
    <source>
        <dbReference type="EMBL" id="CAH0540051.1"/>
    </source>
</evidence>
<comment type="caution">
    <text evidence="4">The sequence shown here is derived from an EMBL/GenBank/DDBJ whole genome shotgun (WGS) entry which is preliminary data.</text>
</comment>
<keyword evidence="1" id="KW-1005">Bacterial flagellum biogenesis</keyword>
<evidence type="ECO:0000259" key="3">
    <source>
        <dbReference type="Pfam" id="PF10135"/>
    </source>
</evidence>
<evidence type="ECO:0000256" key="2">
    <source>
        <dbReference type="ARBA" id="ARBA00022801"/>
    </source>
</evidence>
<dbReference type="Proteomes" id="UP000838748">
    <property type="component" value="Unassembled WGS sequence"/>
</dbReference>
<dbReference type="RefSeq" id="WP_237362080.1">
    <property type="nucleotide sequence ID" value="NZ_CAKLDM010000002.1"/>
</dbReference>
<proteinExistence type="predicted"/>
<organism evidence="4 5">
    <name type="scientific">Vibrio marisflavi CECT 7928</name>
    <dbReference type="NCBI Taxonomy" id="634439"/>
    <lineage>
        <taxon>Bacteria</taxon>
        <taxon>Pseudomonadati</taxon>
        <taxon>Pseudomonadota</taxon>
        <taxon>Gammaproteobacteria</taxon>
        <taxon>Vibrionales</taxon>
        <taxon>Vibrionaceae</taxon>
        <taxon>Vibrio</taxon>
    </lineage>
</organism>
<reference evidence="4" key="1">
    <citation type="submission" date="2021-11" db="EMBL/GenBank/DDBJ databases">
        <authorList>
            <person name="Rodrigo-Torres L."/>
            <person name="Arahal R. D."/>
            <person name="Lucena T."/>
        </authorList>
    </citation>
    <scope>NUCLEOTIDE SEQUENCE</scope>
    <source>
        <strain evidence="4">CECT 7928</strain>
    </source>
</reference>
<dbReference type="EMBL" id="CAKLDM010000002">
    <property type="protein sequence ID" value="CAH0540051.1"/>
    <property type="molecule type" value="Genomic_DNA"/>
</dbReference>
<keyword evidence="2" id="KW-0378">Hydrolase</keyword>
<dbReference type="PANTHER" id="PTHR33308">
    <property type="entry name" value="PEPTIDOGLYCAN HYDROLASE FLGJ"/>
    <property type="match status" value="1"/>
</dbReference>
<dbReference type="PANTHER" id="PTHR33308:SF9">
    <property type="entry name" value="PEPTIDOGLYCAN HYDROLASE FLGJ"/>
    <property type="match status" value="1"/>
</dbReference>
<name>A0ABN8E3V0_9VIBR</name>
<evidence type="ECO:0000256" key="1">
    <source>
        <dbReference type="ARBA" id="ARBA00022795"/>
    </source>
</evidence>
<dbReference type="Pfam" id="PF10135">
    <property type="entry name" value="Rod-binding"/>
    <property type="match status" value="1"/>
</dbReference>
<evidence type="ECO:0000313" key="5">
    <source>
        <dbReference type="Proteomes" id="UP000838748"/>
    </source>
</evidence>
<dbReference type="InterPro" id="IPR051056">
    <property type="entry name" value="Glycosyl_Hydrolase_73"/>
</dbReference>
<gene>
    <name evidence="4" type="ORF">VMF7928_02591</name>
</gene>
<protein>
    <recommendedName>
        <fullName evidence="3">Flagellar protein FlgJ N-terminal domain-containing protein</fullName>
    </recommendedName>
</protein>
<feature type="domain" description="Flagellar protein FlgJ N-terminal" evidence="3">
    <location>
        <begin position="46"/>
        <end position="96"/>
    </location>
</feature>